<accession>I4AMX3</accession>
<sequence precursor="true">MISNREKTTVNASSMADIAFLLLIFFLVSTRIASEKGLTMSLPQKQEQKVQPTPALDRDVLRISINSENKILIESNKNATISEIKSLIKTHVMNYGIDANYSQNPQKAVVVLSSQRQTNYNFYIEVLDKIKAGYNDAKAVFLTKKLGAKYTPLEVIDFALQKTQKEKELYQLLKKEIPVTILEQNNSL</sequence>
<evidence type="ECO:0000313" key="9">
    <source>
        <dbReference type="Proteomes" id="UP000006054"/>
    </source>
</evidence>
<proteinExistence type="inferred from homology"/>
<dbReference type="RefSeq" id="WP_014798742.1">
    <property type="nucleotide sequence ID" value="NC_018018.1"/>
</dbReference>
<dbReference type="PANTHER" id="PTHR30558">
    <property type="entry name" value="EXBD MEMBRANE COMPONENT OF PMF-DRIVEN MACROMOLECULE IMPORT SYSTEM"/>
    <property type="match status" value="1"/>
</dbReference>
<dbReference type="GO" id="GO:0015031">
    <property type="term" value="P:protein transport"/>
    <property type="evidence" value="ECO:0007669"/>
    <property type="project" value="UniProtKB-KW"/>
</dbReference>
<evidence type="ECO:0000313" key="8">
    <source>
        <dbReference type="EMBL" id="AFM05308.1"/>
    </source>
</evidence>
<comment type="similarity">
    <text evidence="2 7">Belongs to the ExbD/TolR family.</text>
</comment>
<organism evidence="8 9">
    <name type="scientific">Bernardetia litoralis (strain ATCC 23117 / DSM 6794 / NBRC 15988 / NCIMB 1366 / Fx l1 / Sio-4)</name>
    <name type="common">Flexibacter litoralis</name>
    <dbReference type="NCBI Taxonomy" id="880071"/>
    <lineage>
        <taxon>Bacteria</taxon>
        <taxon>Pseudomonadati</taxon>
        <taxon>Bacteroidota</taxon>
        <taxon>Cytophagia</taxon>
        <taxon>Cytophagales</taxon>
        <taxon>Bernardetiaceae</taxon>
        <taxon>Bernardetia</taxon>
    </lineage>
</organism>
<keyword evidence="4 7" id="KW-0812">Transmembrane</keyword>
<dbReference type="eggNOG" id="COG0848">
    <property type="taxonomic scope" value="Bacteria"/>
</dbReference>
<dbReference type="GO" id="GO:0005886">
    <property type="term" value="C:plasma membrane"/>
    <property type="evidence" value="ECO:0007669"/>
    <property type="project" value="UniProtKB-SubCell"/>
</dbReference>
<dbReference type="STRING" id="880071.Fleli_2963"/>
<protein>
    <submittedName>
        <fullName evidence="8">Biopolymer transport protein</fullName>
    </submittedName>
</protein>
<evidence type="ECO:0000256" key="3">
    <source>
        <dbReference type="ARBA" id="ARBA00022475"/>
    </source>
</evidence>
<dbReference type="HOGENOM" id="CLU_114443_0_0_10"/>
<name>I4AMX3_BERLS</name>
<dbReference type="Pfam" id="PF02472">
    <property type="entry name" value="ExbD"/>
    <property type="match status" value="1"/>
</dbReference>
<dbReference type="PANTHER" id="PTHR30558:SF3">
    <property type="entry name" value="BIOPOLYMER TRANSPORT PROTEIN EXBD-RELATED"/>
    <property type="match status" value="1"/>
</dbReference>
<keyword evidence="7" id="KW-0813">Transport</keyword>
<dbReference type="Proteomes" id="UP000006054">
    <property type="component" value="Chromosome"/>
</dbReference>
<keyword evidence="9" id="KW-1185">Reference proteome</keyword>
<dbReference type="InterPro" id="IPR003400">
    <property type="entry name" value="ExbD"/>
</dbReference>
<comment type="subcellular location">
    <subcellularLocation>
        <location evidence="1">Cell membrane</location>
        <topology evidence="1">Single-pass membrane protein</topology>
    </subcellularLocation>
    <subcellularLocation>
        <location evidence="7">Cell membrane</location>
        <topology evidence="7">Single-pass type II membrane protein</topology>
    </subcellularLocation>
</comment>
<evidence type="ECO:0000256" key="2">
    <source>
        <dbReference type="ARBA" id="ARBA00005811"/>
    </source>
</evidence>
<keyword evidence="7" id="KW-0653">Protein transport</keyword>
<keyword evidence="6" id="KW-0472">Membrane</keyword>
<dbReference type="EMBL" id="CP003345">
    <property type="protein sequence ID" value="AFM05308.1"/>
    <property type="molecule type" value="Genomic_DNA"/>
</dbReference>
<evidence type="ECO:0000256" key="7">
    <source>
        <dbReference type="RuleBase" id="RU003879"/>
    </source>
</evidence>
<dbReference type="AlphaFoldDB" id="I4AMX3"/>
<evidence type="ECO:0000256" key="4">
    <source>
        <dbReference type="ARBA" id="ARBA00022692"/>
    </source>
</evidence>
<keyword evidence="5" id="KW-1133">Transmembrane helix</keyword>
<dbReference type="GO" id="GO:0022857">
    <property type="term" value="F:transmembrane transporter activity"/>
    <property type="evidence" value="ECO:0007669"/>
    <property type="project" value="InterPro"/>
</dbReference>
<dbReference type="OrthoDB" id="9801500at2"/>
<reference evidence="9" key="1">
    <citation type="submission" date="2012-06" db="EMBL/GenBank/DDBJ databases">
        <title>The complete genome of Flexibacter litoralis DSM 6794.</title>
        <authorList>
            <person name="Lucas S."/>
            <person name="Copeland A."/>
            <person name="Lapidus A."/>
            <person name="Glavina del Rio T."/>
            <person name="Dalin E."/>
            <person name="Tice H."/>
            <person name="Bruce D."/>
            <person name="Goodwin L."/>
            <person name="Pitluck S."/>
            <person name="Peters L."/>
            <person name="Ovchinnikova G."/>
            <person name="Lu M."/>
            <person name="Kyrpides N."/>
            <person name="Mavromatis K."/>
            <person name="Ivanova N."/>
            <person name="Brettin T."/>
            <person name="Detter J.C."/>
            <person name="Han C."/>
            <person name="Larimer F."/>
            <person name="Land M."/>
            <person name="Hauser L."/>
            <person name="Markowitz V."/>
            <person name="Cheng J.-F."/>
            <person name="Hugenholtz P."/>
            <person name="Woyke T."/>
            <person name="Wu D."/>
            <person name="Spring S."/>
            <person name="Lang E."/>
            <person name="Kopitz M."/>
            <person name="Brambilla E."/>
            <person name="Klenk H.-P."/>
            <person name="Eisen J.A."/>
        </authorList>
    </citation>
    <scope>NUCLEOTIDE SEQUENCE [LARGE SCALE GENOMIC DNA]</scope>
    <source>
        <strain evidence="9">ATCC 23117 / DSM 6794 / NBRC 15988 / NCIMB 1366 / Sio-4</strain>
    </source>
</reference>
<evidence type="ECO:0000256" key="5">
    <source>
        <dbReference type="ARBA" id="ARBA00022989"/>
    </source>
</evidence>
<keyword evidence="3" id="KW-1003">Cell membrane</keyword>
<dbReference type="KEGG" id="fli:Fleli_2963"/>
<gene>
    <name evidence="8" type="ordered locus">Fleli_2963</name>
</gene>
<evidence type="ECO:0000256" key="6">
    <source>
        <dbReference type="ARBA" id="ARBA00023136"/>
    </source>
</evidence>
<evidence type="ECO:0000256" key="1">
    <source>
        <dbReference type="ARBA" id="ARBA00004162"/>
    </source>
</evidence>